<dbReference type="Gene3D" id="3.40.720.10">
    <property type="entry name" value="Alkaline Phosphatase, subunit A"/>
    <property type="match status" value="1"/>
</dbReference>
<evidence type="ECO:0000256" key="6">
    <source>
        <dbReference type="ARBA" id="ARBA00022837"/>
    </source>
</evidence>
<dbReference type="InterPro" id="IPR035874">
    <property type="entry name" value="IDS"/>
</dbReference>
<dbReference type="SUPFAM" id="SSF53649">
    <property type="entry name" value="Alkaline phosphatase-like"/>
    <property type="match status" value="1"/>
</dbReference>
<evidence type="ECO:0000259" key="8">
    <source>
        <dbReference type="Pfam" id="PF00884"/>
    </source>
</evidence>
<dbReference type="PANTHER" id="PTHR45953:SF1">
    <property type="entry name" value="IDURONATE 2-SULFATASE"/>
    <property type="match status" value="1"/>
</dbReference>
<protein>
    <recommendedName>
        <fullName evidence="8">Sulfatase N-terminal domain-containing protein</fullName>
    </recommendedName>
</protein>
<feature type="chain" id="PRO_5042839027" description="Sulfatase N-terminal domain-containing protein" evidence="7">
    <location>
        <begin position="24"/>
        <end position="508"/>
    </location>
</feature>
<accession>A0AAN8GF83</accession>
<evidence type="ECO:0000256" key="1">
    <source>
        <dbReference type="ARBA" id="ARBA00001913"/>
    </source>
</evidence>
<gene>
    <name evidence="9" type="ORF">SNE40_023562</name>
</gene>
<dbReference type="EMBL" id="JAZGQO010000022">
    <property type="protein sequence ID" value="KAK6165209.1"/>
    <property type="molecule type" value="Genomic_DNA"/>
</dbReference>
<comment type="similarity">
    <text evidence="2">Belongs to the sulfatase family.</text>
</comment>
<dbReference type="AlphaFoldDB" id="A0AAN8GF83"/>
<sequence>MTNWNLSLHLCFLLSLSVILVHCRRNVLFLVSDDMRPQLPIYYGPDFPTPVHPPMHSPNLDMLASKSLLLKRAYVQQAVCSPSRTSLLTGRRPDTTHVYDLVKYFRNVGGNFTTIPEYFKQQGYRSIGMGKIFHPGRASGNDDPISWTEPYFHAPNLGLYGTRNHSWRAVPRSEYEEQPLPDTQLADNAIKVLRDVAPAALRGEQNFFVAVGFHKPHLPFVFPEDFLAYYPIESIRLPDNEFAPVNMPEIAWVSYGELRSYYDILKLNASGNPNTSLPNDVVINLRRAYYSALSHTDDELGRVLQELENLGLANDTIVSFWGDHGWQLGEHGEWCKHTNFEDAVHAPMMIHVPGVTDKGLVTERLTEFVDLFPTLVEAAELEPLPLCPENSDQIGLCREGTSLMPLMRDPTMEWKEAVFSQYPRSKNGLSIMGYSIRTDQYRYTEWPGFSGPPAYKPEWETMFGVELYDHNSDPEENYNRADDPKYATIRNKLRDQLRTGWRKFLPPV</sequence>
<evidence type="ECO:0000256" key="4">
    <source>
        <dbReference type="ARBA" id="ARBA00022729"/>
    </source>
</evidence>
<reference evidence="9 10" key="1">
    <citation type="submission" date="2024-01" db="EMBL/GenBank/DDBJ databases">
        <title>The genome of the rayed Mediterranean limpet Patella caerulea (Linnaeus, 1758).</title>
        <authorList>
            <person name="Anh-Thu Weber A."/>
            <person name="Halstead-Nussloch G."/>
        </authorList>
    </citation>
    <scope>NUCLEOTIDE SEQUENCE [LARGE SCALE GENOMIC DNA]</scope>
    <source>
        <strain evidence="9">AATW-2023a</strain>
        <tissue evidence="9">Whole specimen</tissue>
    </source>
</reference>
<dbReference type="InterPro" id="IPR024607">
    <property type="entry name" value="Sulfatase_CS"/>
</dbReference>
<dbReference type="InterPro" id="IPR000917">
    <property type="entry name" value="Sulfatase_N"/>
</dbReference>
<evidence type="ECO:0000256" key="7">
    <source>
        <dbReference type="SAM" id="SignalP"/>
    </source>
</evidence>
<dbReference type="CDD" id="cd16030">
    <property type="entry name" value="iduronate-2-sulfatase"/>
    <property type="match status" value="1"/>
</dbReference>
<keyword evidence="5" id="KW-0378">Hydrolase</keyword>
<dbReference type="GO" id="GO:0046872">
    <property type="term" value="F:metal ion binding"/>
    <property type="evidence" value="ECO:0007669"/>
    <property type="project" value="UniProtKB-KW"/>
</dbReference>
<dbReference type="PROSITE" id="PS00523">
    <property type="entry name" value="SULFATASE_1"/>
    <property type="match status" value="1"/>
</dbReference>
<keyword evidence="3" id="KW-0479">Metal-binding</keyword>
<feature type="signal peptide" evidence="7">
    <location>
        <begin position="1"/>
        <end position="23"/>
    </location>
</feature>
<keyword evidence="10" id="KW-1185">Reference proteome</keyword>
<feature type="domain" description="Sulfatase N-terminal" evidence="8">
    <location>
        <begin position="25"/>
        <end position="379"/>
    </location>
</feature>
<evidence type="ECO:0000256" key="3">
    <source>
        <dbReference type="ARBA" id="ARBA00022723"/>
    </source>
</evidence>
<evidence type="ECO:0000256" key="2">
    <source>
        <dbReference type="ARBA" id="ARBA00008779"/>
    </source>
</evidence>
<dbReference type="GO" id="GO:0005737">
    <property type="term" value="C:cytoplasm"/>
    <property type="evidence" value="ECO:0007669"/>
    <property type="project" value="TreeGrafter"/>
</dbReference>
<comment type="cofactor">
    <cofactor evidence="1">
        <name>Ca(2+)</name>
        <dbReference type="ChEBI" id="CHEBI:29108"/>
    </cofactor>
</comment>
<dbReference type="GO" id="GO:0004423">
    <property type="term" value="F:iduronate-2-sulfatase activity"/>
    <property type="evidence" value="ECO:0007669"/>
    <property type="project" value="InterPro"/>
</dbReference>
<comment type="caution">
    <text evidence="9">The sequence shown here is derived from an EMBL/GenBank/DDBJ whole genome shotgun (WGS) entry which is preliminary data.</text>
</comment>
<name>A0AAN8GF83_PATCE</name>
<dbReference type="PANTHER" id="PTHR45953">
    <property type="entry name" value="IDURONATE 2-SULFATASE"/>
    <property type="match status" value="1"/>
</dbReference>
<dbReference type="InterPro" id="IPR017850">
    <property type="entry name" value="Alkaline_phosphatase_core_sf"/>
</dbReference>
<evidence type="ECO:0000313" key="9">
    <source>
        <dbReference type="EMBL" id="KAK6165209.1"/>
    </source>
</evidence>
<evidence type="ECO:0000313" key="10">
    <source>
        <dbReference type="Proteomes" id="UP001347796"/>
    </source>
</evidence>
<dbReference type="Pfam" id="PF00884">
    <property type="entry name" value="Sulfatase"/>
    <property type="match status" value="1"/>
</dbReference>
<keyword evidence="6" id="KW-0106">Calcium</keyword>
<proteinExistence type="inferred from homology"/>
<keyword evidence="4 7" id="KW-0732">Signal</keyword>
<organism evidence="9 10">
    <name type="scientific">Patella caerulea</name>
    <name type="common">Rayed Mediterranean limpet</name>
    <dbReference type="NCBI Taxonomy" id="87958"/>
    <lineage>
        <taxon>Eukaryota</taxon>
        <taxon>Metazoa</taxon>
        <taxon>Spiralia</taxon>
        <taxon>Lophotrochozoa</taxon>
        <taxon>Mollusca</taxon>
        <taxon>Gastropoda</taxon>
        <taxon>Patellogastropoda</taxon>
        <taxon>Patelloidea</taxon>
        <taxon>Patellidae</taxon>
        <taxon>Patella</taxon>
    </lineage>
</organism>
<dbReference type="Proteomes" id="UP001347796">
    <property type="component" value="Unassembled WGS sequence"/>
</dbReference>
<evidence type="ECO:0000256" key="5">
    <source>
        <dbReference type="ARBA" id="ARBA00022801"/>
    </source>
</evidence>